<evidence type="ECO:0000313" key="15">
    <source>
        <dbReference type="EMBL" id="SDD64336.1"/>
    </source>
</evidence>
<dbReference type="Gene3D" id="2.170.130.10">
    <property type="entry name" value="TonB-dependent receptor, plug domain"/>
    <property type="match status" value="1"/>
</dbReference>
<evidence type="ECO:0000256" key="11">
    <source>
        <dbReference type="RuleBase" id="RU003357"/>
    </source>
</evidence>
<comment type="subcellular location">
    <subcellularLocation>
        <location evidence="1 10">Cell outer membrane</location>
        <topology evidence="1 10">Multi-pass membrane protein</topology>
    </subcellularLocation>
</comment>
<dbReference type="Pfam" id="PF07715">
    <property type="entry name" value="Plug"/>
    <property type="match status" value="1"/>
</dbReference>
<dbReference type="PROSITE" id="PS52016">
    <property type="entry name" value="TONB_DEPENDENT_REC_3"/>
    <property type="match status" value="1"/>
</dbReference>
<comment type="similarity">
    <text evidence="2 10 11">Belongs to the TonB-dependent receptor family.</text>
</comment>
<evidence type="ECO:0000256" key="10">
    <source>
        <dbReference type="PROSITE-ProRule" id="PRU01360"/>
    </source>
</evidence>
<reference evidence="15 16" key="1">
    <citation type="submission" date="2016-10" db="EMBL/GenBank/DDBJ databases">
        <authorList>
            <person name="de Groot N.N."/>
        </authorList>
    </citation>
    <scope>NUCLEOTIDE SEQUENCE [LARGE SCALE GENOMIC DNA]</scope>
    <source>
        <strain evidence="15 16">DSM 23406</strain>
    </source>
</reference>
<sequence>MQLSRLSAALFNLSNVSGSSLRLVSIPSRLVSTKSLSLKTLCSTCLSTSVIVLTTSQSAWAQADDVDAQTTPNVVLDTIVVTSSADASADGLPDAYEGGQVATGSRVGILGNQDIMDTPFSTTSYTNEYITNQQAQSVGDLLKKDPTVRVARGFGNFQEAYFMRGFITTSDDTMFNGLYGILPRQYIATELFERVEVQRGASAMLNGAAPSGGNAGGTINLLPKRAGNDPLREVTLGYGQGDQGKVAVDVSDRFGSDDAIGVRFNAAYQDGDSAIDDESSTLGLAALGLDYRGDQYRLSADLGWQDNKLSETRPSVNLGGVSSVPNAPDGSKNWAQPWTYSDEKDVFGTIRGEYDFNDNITAYGAYGVRSGEEENSLATLTVNNVDGAGTVYRFDNTREDKVQSAELGLRGKLQTGEVAHSLVLAANLYDQEEKGAYAFDFGNQLATNFYRPTDYTEVPFTSTTTFGGNLDDPKLTNEKQFQSFALADTISLFDDKLKTTLGVRHQNLKTTSYDANTQAETAHYDKSEWTPSIGIVYQPNMDWSIYGNYIESLAPGKRAPLTNDNDAVTNGGQNLDPYVSEQTELGVKYDNGMIGSSLAVFRTDEPRAYINNSNTFTAAGENRHQGVELTVFGSPSENMRLNAGVSYLSAKQKDTGDSALDGNRVIGVPTLQSNVNIEYDLAAVEGLTLTGDIIHTGSRYSDNANTLKVDGYTTLDLGARYRTMLAGQDVTLKGVVTNVTGEDYWQSVGGYADSGYLNAGEPTALKVSATFNF</sequence>
<evidence type="ECO:0000256" key="12">
    <source>
        <dbReference type="SAM" id="MobiDB-lite"/>
    </source>
</evidence>
<evidence type="ECO:0000256" key="5">
    <source>
        <dbReference type="ARBA" id="ARBA00022692"/>
    </source>
</evidence>
<dbReference type="Gene3D" id="2.40.170.20">
    <property type="entry name" value="TonB-dependent receptor, beta-barrel domain"/>
    <property type="match status" value="1"/>
</dbReference>
<dbReference type="Pfam" id="PF00593">
    <property type="entry name" value="TonB_dep_Rec_b-barrel"/>
    <property type="match status" value="1"/>
</dbReference>
<evidence type="ECO:0000259" key="13">
    <source>
        <dbReference type="Pfam" id="PF00593"/>
    </source>
</evidence>
<evidence type="ECO:0000256" key="3">
    <source>
        <dbReference type="ARBA" id="ARBA00022448"/>
    </source>
</evidence>
<evidence type="ECO:0000256" key="6">
    <source>
        <dbReference type="ARBA" id="ARBA00023077"/>
    </source>
</evidence>
<dbReference type="InterPro" id="IPR012910">
    <property type="entry name" value="Plug_dom"/>
</dbReference>
<name>A0A1G6WGY8_9GAMM</name>
<feature type="region of interest" description="Disordered" evidence="12">
    <location>
        <begin position="315"/>
        <end position="334"/>
    </location>
</feature>
<dbReference type="InterPro" id="IPR036942">
    <property type="entry name" value="Beta-barrel_TonB_sf"/>
</dbReference>
<dbReference type="GO" id="GO:0009279">
    <property type="term" value="C:cell outer membrane"/>
    <property type="evidence" value="ECO:0007669"/>
    <property type="project" value="UniProtKB-SubCell"/>
</dbReference>
<evidence type="ECO:0000256" key="1">
    <source>
        <dbReference type="ARBA" id="ARBA00004571"/>
    </source>
</evidence>
<dbReference type="InterPro" id="IPR010105">
    <property type="entry name" value="TonB_sidphr_rcpt"/>
</dbReference>
<dbReference type="RefSeq" id="WP_093069204.1">
    <property type="nucleotide sequence ID" value="NZ_BSOK01000022.1"/>
</dbReference>
<evidence type="ECO:0000256" key="7">
    <source>
        <dbReference type="ARBA" id="ARBA00023136"/>
    </source>
</evidence>
<keyword evidence="3 10" id="KW-0813">Transport</keyword>
<dbReference type="NCBIfam" id="TIGR01783">
    <property type="entry name" value="TonB-siderophor"/>
    <property type="match status" value="1"/>
</dbReference>
<accession>A0A1G6WGY8</accession>
<keyword evidence="5 10" id="KW-0812">Transmembrane</keyword>
<feature type="domain" description="TonB-dependent receptor-like beta-barrel" evidence="13">
    <location>
        <begin position="291"/>
        <end position="739"/>
    </location>
</feature>
<dbReference type="EMBL" id="FNAL01000005">
    <property type="protein sequence ID" value="SDD64336.1"/>
    <property type="molecule type" value="Genomic_DNA"/>
</dbReference>
<protein>
    <submittedName>
        <fullName evidence="15">Iron complex outermembrane recepter protein</fullName>
    </submittedName>
</protein>
<dbReference type="InterPro" id="IPR037066">
    <property type="entry name" value="Plug_dom_sf"/>
</dbReference>
<gene>
    <name evidence="15" type="ORF">SAMN05660405_00948</name>
</gene>
<evidence type="ECO:0000256" key="2">
    <source>
        <dbReference type="ARBA" id="ARBA00009810"/>
    </source>
</evidence>
<dbReference type="GO" id="GO:0015891">
    <property type="term" value="P:siderophore transport"/>
    <property type="evidence" value="ECO:0007669"/>
    <property type="project" value="InterPro"/>
</dbReference>
<keyword evidence="9 10" id="KW-0998">Cell outer membrane</keyword>
<organism evidence="15 16">
    <name type="scientific">Psychrobacter pacificensis</name>
    <dbReference type="NCBI Taxonomy" id="112002"/>
    <lineage>
        <taxon>Bacteria</taxon>
        <taxon>Pseudomonadati</taxon>
        <taxon>Pseudomonadota</taxon>
        <taxon>Gammaproteobacteria</taxon>
        <taxon>Moraxellales</taxon>
        <taxon>Moraxellaceae</taxon>
        <taxon>Psychrobacter</taxon>
    </lineage>
</organism>
<dbReference type="PANTHER" id="PTHR32552">
    <property type="entry name" value="FERRICHROME IRON RECEPTOR-RELATED"/>
    <property type="match status" value="1"/>
</dbReference>
<feature type="domain" description="TonB-dependent receptor plug" evidence="14">
    <location>
        <begin position="115"/>
        <end position="213"/>
    </location>
</feature>
<evidence type="ECO:0000256" key="9">
    <source>
        <dbReference type="ARBA" id="ARBA00023237"/>
    </source>
</evidence>
<proteinExistence type="inferred from homology"/>
<keyword evidence="7 10" id="KW-0472">Membrane</keyword>
<dbReference type="GO" id="GO:0015344">
    <property type="term" value="F:siderophore uptake transmembrane transporter activity"/>
    <property type="evidence" value="ECO:0007669"/>
    <property type="project" value="TreeGrafter"/>
</dbReference>
<keyword evidence="8" id="KW-0675">Receptor</keyword>
<dbReference type="InterPro" id="IPR039426">
    <property type="entry name" value="TonB-dep_rcpt-like"/>
</dbReference>
<keyword evidence="4 10" id="KW-1134">Transmembrane beta strand</keyword>
<keyword evidence="6 11" id="KW-0798">TonB box</keyword>
<dbReference type="AlphaFoldDB" id="A0A1G6WGY8"/>
<dbReference type="GO" id="GO:0038023">
    <property type="term" value="F:signaling receptor activity"/>
    <property type="evidence" value="ECO:0007669"/>
    <property type="project" value="InterPro"/>
</dbReference>
<evidence type="ECO:0000256" key="8">
    <source>
        <dbReference type="ARBA" id="ARBA00023170"/>
    </source>
</evidence>
<evidence type="ECO:0000313" key="16">
    <source>
        <dbReference type="Proteomes" id="UP000198501"/>
    </source>
</evidence>
<dbReference type="PANTHER" id="PTHR32552:SF82">
    <property type="entry name" value="FCUA PROTEIN"/>
    <property type="match status" value="1"/>
</dbReference>
<dbReference type="Proteomes" id="UP000198501">
    <property type="component" value="Unassembled WGS sequence"/>
</dbReference>
<dbReference type="SUPFAM" id="SSF56935">
    <property type="entry name" value="Porins"/>
    <property type="match status" value="1"/>
</dbReference>
<dbReference type="InterPro" id="IPR000531">
    <property type="entry name" value="Beta-barrel_TonB"/>
</dbReference>
<dbReference type="CDD" id="cd01347">
    <property type="entry name" value="ligand_gated_channel"/>
    <property type="match status" value="1"/>
</dbReference>
<evidence type="ECO:0000256" key="4">
    <source>
        <dbReference type="ARBA" id="ARBA00022452"/>
    </source>
</evidence>
<evidence type="ECO:0000259" key="14">
    <source>
        <dbReference type="Pfam" id="PF07715"/>
    </source>
</evidence>